<dbReference type="AlphaFoldDB" id="T1F2G0"/>
<dbReference type="Proteomes" id="UP000015101">
    <property type="component" value="Unassembled WGS sequence"/>
</dbReference>
<evidence type="ECO:0000256" key="8">
    <source>
        <dbReference type="PIRSR" id="PIRSR621190-1"/>
    </source>
</evidence>
<dbReference type="EnsemblMetazoa" id="HelroT169917">
    <property type="protein sequence ID" value="HelroP169917"/>
    <property type="gene ID" value="HelroG169917"/>
</dbReference>
<protein>
    <recommendedName>
        <fullName evidence="11">Peptidase metallopeptidase domain-containing protein</fullName>
    </recommendedName>
</protein>
<feature type="domain" description="Peptidase metallopeptidase" evidence="11">
    <location>
        <begin position="2"/>
        <end position="126"/>
    </location>
</feature>
<reference evidence="13" key="3">
    <citation type="submission" date="2015-06" db="UniProtKB">
        <authorList>
            <consortium name="EnsemblMetazoa"/>
        </authorList>
    </citation>
    <scope>IDENTIFICATION</scope>
</reference>
<dbReference type="SUPFAM" id="SSF55486">
    <property type="entry name" value="Metalloproteases ('zincins'), catalytic domain"/>
    <property type="match status" value="1"/>
</dbReference>
<gene>
    <name evidence="13" type="primary">20203010</name>
    <name evidence="12" type="ORF">HELRODRAFT_169917</name>
</gene>
<feature type="binding site" evidence="9">
    <location>
        <position position="57"/>
    </location>
    <ligand>
        <name>Ca(2+)</name>
        <dbReference type="ChEBI" id="CHEBI:29108"/>
        <label>3</label>
    </ligand>
</feature>
<dbReference type="SUPFAM" id="SSF50923">
    <property type="entry name" value="Hemopexin-like domain"/>
    <property type="match status" value="1"/>
</dbReference>
<dbReference type="SMART" id="SM00235">
    <property type="entry name" value="ZnMc"/>
    <property type="match status" value="1"/>
</dbReference>
<keyword evidence="6 9" id="KW-0862">Zinc</keyword>
<reference evidence="14" key="1">
    <citation type="submission" date="2012-12" db="EMBL/GenBank/DDBJ databases">
        <authorList>
            <person name="Hellsten U."/>
            <person name="Grimwood J."/>
            <person name="Chapman J.A."/>
            <person name="Shapiro H."/>
            <person name="Aerts A."/>
            <person name="Otillar R.P."/>
            <person name="Terry A.Y."/>
            <person name="Boore J.L."/>
            <person name="Simakov O."/>
            <person name="Marletaz F."/>
            <person name="Cho S.-J."/>
            <person name="Edsinger-Gonzales E."/>
            <person name="Havlak P."/>
            <person name="Kuo D.-H."/>
            <person name="Larsson T."/>
            <person name="Lv J."/>
            <person name="Arendt D."/>
            <person name="Savage R."/>
            <person name="Osoegawa K."/>
            <person name="de Jong P."/>
            <person name="Lindberg D.R."/>
            <person name="Seaver E.C."/>
            <person name="Weisblat D.A."/>
            <person name="Putnam N.H."/>
            <person name="Grigoriev I.V."/>
            <person name="Rokhsar D.S."/>
        </authorList>
    </citation>
    <scope>NUCLEOTIDE SEQUENCE</scope>
</reference>
<dbReference type="GO" id="GO:0008270">
    <property type="term" value="F:zinc ion binding"/>
    <property type="evidence" value="ECO:0007669"/>
    <property type="project" value="InterPro"/>
</dbReference>
<dbReference type="EMBL" id="KB096134">
    <property type="protein sequence ID" value="ESO08179.1"/>
    <property type="molecule type" value="Genomic_DNA"/>
</dbReference>
<dbReference type="InterPro" id="IPR018487">
    <property type="entry name" value="Hemopexin-like_repeat"/>
</dbReference>
<accession>T1F2G0</accession>
<evidence type="ECO:0000256" key="10">
    <source>
        <dbReference type="PROSITE-ProRule" id="PRU01011"/>
    </source>
</evidence>
<feature type="binding site" evidence="9">
    <location>
        <position position="57"/>
    </location>
    <ligand>
        <name>Ca(2+)</name>
        <dbReference type="ChEBI" id="CHEBI:29108"/>
        <label>1</label>
    </ligand>
</feature>
<dbReference type="OrthoDB" id="406838at2759"/>
<evidence type="ECO:0000313" key="12">
    <source>
        <dbReference type="EMBL" id="ESO08179.1"/>
    </source>
</evidence>
<keyword evidence="5" id="KW-0378">Hydrolase</keyword>
<feature type="binding site" evidence="9">
    <location>
        <position position="97"/>
    </location>
    <ligand>
        <name>Zn(2+)</name>
        <dbReference type="ChEBI" id="CHEBI:29105"/>
        <label>2</label>
        <note>catalytic</note>
    </ligand>
</feature>
<keyword evidence="4" id="KW-0732">Signal</keyword>
<evidence type="ECO:0000256" key="3">
    <source>
        <dbReference type="ARBA" id="ARBA00022723"/>
    </source>
</evidence>
<dbReference type="Gene3D" id="3.40.390.10">
    <property type="entry name" value="Collagenase (Catalytic Domain)"/>
    <property type="match status" value="1"/>
</dbReference>
<feature type="binding site" evidence="9">
    <location>
        <position position="52"/>
    </location>
    <ligand>
        <name>Zn(2+)</name>
        <dbReference type="ChEBI" id="CHEBI:29105"/>
        <label>1</label>
    </ligand>
</feature>
<keyword evidence="3 9" id="KW-0479">Metal-binding</keyword>
<dbReference type="Gene3D" id="2.110.10.10">
    <property type="entry name" value="Hemopexin-like domain"/>
    <property type="match status" value="1"/>
</dbReference>
<evidence type="ECO:0000256" key="5">
    <source>
        <dbReference type="ARBA" id="ARBA00022801"/>
    </source>
</evidence>
<feature type="binding site" evidence="9">
    <location>
        <position position="89"/>
    </location>
    <ligand>
        <name>Zn(2+)</name>
        <dbReference type="ChEBI" id="CHEBI:29105"/>
        <label>2</label>
        <note>catalytic</note>
    </ligand>
</feature>
<feature type="binding site" evidence="9">
    <location>
        <position position="220"/>
    </location>
    <ligand>
        <name>Ca(2+)</name>
        <dbReference type="ChEBI" id="CHEBI:29108"/>
        <label>4</label>
    </ligand>
</feature>
<dbReference type="RefSeq" id="XP_009013968.1">
    <property type="nucleotide sequence ID" value="XM_009015720.1"/>
</dbReference>
<evidence type="ECO:0000256" key="4">
    <source>
        <dbReference type="ARBA" id="ARBA00022729"/>
    </source>
</evidence>
<evidence type="ECO:0000259" key="11">
    <source>
        <dbReference type="SMART" id="SM00235"/>
    </source>
</evidence>
<feature type="binding site" evidence="9">
    <location>
        <position position="83"/>
    </location>
    <ligand>
        <name>Zn(2+)</name>
        <dbReference type="ChEBI" id="CHEBI:29105"/>
        <label>2</label>
        <note>catalytic</note>
    </ligand>
</feature>
<feature type="binding site" evidence="9">
    <location>
        <position position="222"/>
    </location>
    <ligand>
        <name>Ca(2+)</name>
        <dbReference type="ChEBI" id="CHEBI:29108"/>
        <label>5</label>
    </ligand>
</feature>
<evidence type="ECO:0000256" key="9">
    <source>
        <dbReference type="PIRSR" id="PIRSR621190-2"/>
    </source>
</evidence>
<dbReference type="InterPro" id="IPR036375">
    <property type="entry name" value="Hemopexin-like_dom_sf"/>
</dbReference>
<feature type="binding site" evidence="9">
    <location>
        <position position="54"/>
    </location>
    <ligand>
        <name>Ca(2+)</name>
        <dbReference type="ChEBI" id="CHEBI:29108"/>
        <label>3</label>
    </ligand>
</feature>
<comment type="cofactor">
    <cofactor evidence="9">
        <name>Zn(2+)</name>
        <dbReference type="ChEBI" id="CHEBI:29105"/>
    </cofactor>
    <text evidence="9">Binds 2 Zn(2+) ions per subunit.</text>
</comment>
<dbReference type="InParanoid" id="T1F2G0"/>
<dbReference type="InterPro" id="IPR024079">
    <property type="entry name" value="MetalloPept_cat_dom_sf"/>
</dbReference>
<evidence type="ECO:0000313" key="14">
    <source>
        <dbReference type="Proteomes" id="UP000015101"/>
    </source>
</evidence>
<sequence>MKNNMKNIRIAKNTIMAKREKKAPPGDHVACERAFDGPRGDIAHSWATGDIHFDSDENFQETVDLGDESQVHLLKVAVHEVGHVLGLSHIEYEDSVMYPIYRHPTNNAQLELSETDRSAMKGLYGHCTGTFDAVFDFIYWSLTEKQFHYNTYFFRGEKMWLFMSSLNRTRLGDPVSIASKNNNLFLHNETDNDVAEGWPKKLTDIFHTENEPISIPTPIDAAYFSDAGSLFFMFKGPYFWMCKWIHGAESHPCKNRMEIRQYFTTLVTDEYPDTHLNF</sequence>
<name>T1F2G0_HELRO</name>
<evidence type="ECO:0000256" key="1">
    <source>
        <dbReference type="ARBA" id="ARBA00010370"/>
    </source>
</evidence>
<comment type="cofactor">
    <cofactor evidence="9">
        <name>Ca(2+)</name>
        <dbReference type="ChEBI" id="CHEBI:29108"/>
    </cofactor>
    <text evidence="9">Can bind about 5 Ca(2+) ions per subunit.</text>
</comment>
<dbReference type="PANTHER" id="PTHR10201:SF291">
    <property type="entry name" value="MATRIX METALLOPROTEINASE 1, ISOFORM C-RELATED"/>
    <property type="match status" value="1"/>
</dbReference>
<keyword evidence="7" id="KW-0482">Metalloprotease</keyword>
<keyword evidence="9" id="KW-0106">Calcium</keyword>
<feature type="binding site" evidence="9">
    <location>
        <position position="50"/>
    </location>
    <ligand>
        <name>Ca(2+)</name>
        <dbReference type="ChEBI" id="CHEBI:29108"/>
        <label>2</label>
    </ligand>
</feature>
<reference evidence="12 14" key="2">
    <citation type="journal article" date="2013" name="Nature">
        <title>Insights into bilaterian evolution from three spiralian genomes.</title>
        <authorList>
            <person name="Simakov O."/>
            <person name="Marletaz F."/>
            <person name="Cho S.J."/>
            <person name="Edsinger-Gonzales E."/>
            <person name="Havlak P."/>
            <person name="Hellsten U."/>
            <person name="Kuo D.H."/>
            <person name="Larsson T."/>
            <person name="Lv J."/>
            <person name="Arendt D."/>
            <person name="Savage R."/>
            <person name="Osoegawa K."/>
            <person name="de Jong P."/>
            <person name="Grimwood J."/>
            <person name="Chapman J.A."/>
            <person name="Shapiro H."/>
            <person name="Aerts A."/>
            <person name="Otillar R.P."/>
            <person name="Terry A.Y."/>
            <person name="Boore J.L."/>
            <person name="Grigoriev I.V."/>
            <person name="Lindberg D.R."/>
            <person name="Seaver E.C."/>
            <person name="Weisblat D.A."/>
            <person name="Putnam N.H."/>
            <person name="Rokhsar D.S."/>
        </authorList>
    </citation>
    <scope>NUCLEOTIDE SEQUENCE</scope>
</reference>
<organism evidence="13 14">
    <name type="scientific">Helobdella robusta</name>
    <name type="common">Californian leech</name>
    <dbReference type="NCBI Taxonomy" id="6412"/>
    <lineage>
        <taxon>Eukaryota</taxon>
        <taxon>Metazoa</taxon>
        <taxon>Spiralia</taxon>
        <taxon>Lophotrochozoa</taxon>
        <taxon>Annelida</taxon>
        <taxon>Clitellata</taxon>
        <taxon>Hirudinea</taxon>
        <taxon>Rhynchobdellida</taxon>
        <taxon>Glossiphoniidae</taxon>
        <taxon>Helobdella</taxon>
    </lineage>
</organism>
<dbReference type="KEGG" id="hro:HELRODRAFT_169917"/>
<dbReference type="GO" id="GO:0004222">
    <property type="term" value="F:metalloendopeptidase activity"/>
    <property type="evidence" value="ECO:0000318"/>
    <property type="project" value="GO_Central"/>
</dbReference>
<feature type="repeat" description="Hemopexin" evidence="10">
    <location>
        <begin position="216"/>
        <end position="266"/>
    </location>
</feature>
<dbReference type="CTD" id="20203010"/>
<feature type="binding site" evidence="9">
    <location>
        <position position="37"/>
    </location>
    <ligand>
        <name>Ca(2+)</name>
        <dbReference type="ChEBI" id="CHEBI:29108"/>
        <label>3</label>
    </ligand>
</feature>
<dbReference type="InterPro" id="IPR021190">
    <property type="entry name" value="Pept_M10A"/>
</dbReference>
<evidence type="ECO:0000256" key="6">
    <source>
        <dbReference type="ARBA" id="ARBA00022833"/>
    </source>
</evidence>
<feature type="binding site" evidence="9">
    <location>
        <position position="44"/>
    </location>
    <ligand>
        <name>Zn(2+)</name>
        <dbReference type="ChEBI" id="CHEBI:29105"/>
        <label>1</label>
    </ligand>
</feature>
<dbReference type="GO" id="GO:0006508">
    <property type="term" value="P:proteolysis"/>
    <property type="evidence" value="ECO:0007669"/>
    <property type="project" value="UniProtKB-KW"/>
</dbReference>
<dbReference type="EMBL" id="AMQM01003428">
    <property type="status" value="NOT_ANNOTATED_CDS"/>
    <property type="molecule type" value="Genomic_DNA"/>
</dbReference>
<dbReference type="PROSITE" id="PS51642">
    <property type="entry name" value="HEMOPEXIN_2"/>
    <property type="match status" value="1"/>
</dbReference>
<dbReference type="MEROPS" id="M10.026"/>
<dbReference type="OMA" id="SHIEYED"/>
<feature type="binding site" evidence="9">
    <location>
        <position position="36"/>
    </location>
    <ligand>
        <name>Ca(2+)</name>
        <dbReference type="ChEBI" id="CHEBI:29108"/>
        <label>3</label>
    </ligand>
</feature>
<feature type="active site" evidence="8">
    <location>
        <position position="80"/>
    </location>
</feature>
<dbReference type="STRING" id="6412.T1F2G0"/>
<keyword evidence="14" id="KW-1185">Reference proteome</keyword>
<feature type="binding site" evidence="9">
    <location>
        <position position="79"/>
    </location>
    <ligand>
        <name>Zn(2+)</name>
        <dbReference type="ChEBI" id="CHEBI:29105"/>
        <label>2</label>
        <note>catalytic</note>
    </ligand>
</feature>
<dbReference type="PRINTS" id="PR00138">
    <property type="entry name" value="MATRIXIN"/>
</dbReference>
<feature type="binding site" evidence="9">
    <location>
        <position position="173"/>
    </location>
    <ligand>
        <name>Ca(2+)</name>
        <dbReference type="ChEBI" id="CHEBI:29108"/>
        <label>4</label>
    </ligand>
</feature>
<dbReference type="PANTHER" id="PTHR10201">
    <property type="entry name" value="MATRIX METALLOPROTEINASE"/>
    <property type="match status" value="1"/>
</dbReference>
<dbReference type="GO" id="GO:0031012">
    <property type="term" value="C:extracellular matrix"/>
    <property type="evidence" value="ECO:0007669"/>
    <property type="project" value="InterPro"/>
</dbReference>
<proteinExistence type="inferred from homology"/>
<dbReference type="eggNOG" id="KOG1565">
    <property type="taxonomic scope" value="Eukaryota"/>
</dbReference>
<evidence type="ECO:0000256" key="2">
    <source>
        <dbReference type="ARBA" id="ARBA00022670"/>
    </source>
</evidence>
<dbReference type="GO" id="GO:0005615">
    <property type="term" value="C:extracellular space"/>
    <property type="evidence" value="ECO:0000318"/>
    <property type="project" value="GO_Central"/>
</dbReference>
<dbReference type="Pfam" id="PF00413">
    <property type="entry name" value="Peptidase_M10"/>
    <property type="match status" value="1"/>
</dbReference>
<keyword evidence="2" id="KW-0645">Protease</keyword>
<dbReference type="GO" id="GO:0030198">
    <property type="term" value="P:extracellular matrix organization"/>
    <property type="evidence" value="ECO:0000318"/>
    <property type="project" value="GO_Central"/>
</dbReference>
<evidence type="ECO:0000313" key="13">
    <source>
        <dbReference type="EnsemblMetazoa" id="HelroP169917"/>
    </source>
</evidence>
<dbReference type="InterPro" id="IPR001818">
    <property type="entry name" value="Pept_M10_metallopeptidase"/>
</dbReference>
<comment type="similarity">
    <text evidence="1">Belongs to the peptidase M10A family.</text>
</comment>
<dbReference type="GeneID" id="20203010"/>
<dbReference type="InterPro" id="IPR006026">
    <property type="entry name" value="Peptidase_Metallo"/>
</dbReference>
<dbReference type="HOGENOM" id="CLU_1002123_0_0_1"/>
<evidence type="ECO:0000256" key="7">
    <source>
        <dbReference type="ARBA" id="ARBA00023049"/>
    </source>
</evidence>
<dbReference type="GO" id="GO:0030574">
    <property type="term" value="P:collagen catabolic process"/>
    <property type="evidence" value="ECO:0000318"/>
    <property type="project" value="GO_Central"/>
</dbReference>